<keyword evidence="2" id="KW-1185">Reference proteome</keyword>
<dbReference type="Proteomes" id="UP001061862">
    <property type="component" value="Chromosome"/>
</dbReference>
<dbReference type="EMBL" id="CP104965">
    <property type="protein sequence ID" value="UXN70897.1"/>
    <property type="molecule type" value="Genomic_DNA"/>
</dbReference>
<evidence type="ECO:0000313" key="1">
    <source>
        <dbReference type="EMBL" id="UXN70897.1"/>
    </source>
</evidence>
<protein>
    <submittedName>
        <fullName evidence="1">Uncharacterized protein</fullName>
    </submittedName>
</protein>
<gene>
    <name evidence="1" type="ORF">N8A98_06835</name>
</gene>
<organism evidence="1 2">
    <name type="scientific">Devosia neptuniae</name>
    <dbReference type="NCBI Taxonomy" id="191302"/>
    <lineage>
        <taxon>Bacteria</taxon>
        <taxon>Pseudomonadati</taxon>
        <taxon>Pseudomonadota</taxon>
        <taxon>Alphaproteobacteria</taxon>
        <taxon>Hyphomicrobiales</taxon>
        <taxon>Devosiaceae</taxon>
        <taxon>Devosia</taxon>
    </lineage>
</organism>
<proteinExistence type="predicted"/>
<dbReference type="InterPro" id="IPR056928">
    <property type="entry name" value="Gp77-like"/>
</dbReference>
<dbReference type="Pfam" id="PF23148">
    <property type="entry name" value="Gp77"/>
    <property type="match status" value="1"/>
</dbReference>
<name>A0ABY6CF73_9HYPH</name>
<dbReference type="RefSeq" id="WP_262170180.1">
    <property type="nucleotide sequence ID" value="NZ_CP104965.1"/>
</dbReference>
<sequence length="91" mass="9908">MSLSWDAKDPNEVLDYDLNWAARLSGDTIVTSTWLLADGALVIDSDEQSGTATKVWLSGGAEGVSYTLTNRVVTSGNRTMDESVRIKIKSR</sequence>
<reference evidence="1 2" key="1">
    <citation type="submission" date="2022-09" db="EMBL/GenBank/DDBJ databases">
        <title>Interaction between co-microsymbionts with complementary sets of symbiotic genes in legume-rhizobium systems.</title>
        <authorList>
            <person name="Safronova V."/>
            <person name="Sazanova A."/>
            <person name="Afonin A."/>
            <person name="Chirak E."/>
        </authorList>
    </citation>
    <scope>NUCLEOTIDE SEQUENCE [LARGE SCALE GENOMIC DNA]</scope>
    <source>
        <strain evidence="1 2">A18/4-1</strain>
    </source>
</reference>
<evidence type="ECO:0000313" key="2">
    <source>
        <dbReference type="Proteomes" id="UP001061862"/>
    </source>
</evidence>
<accession>A0ABY6CF73</accession>